<feature type="chain" id="PRO_5043425383" evidence="1">
    <location>
        <begin position="20"/>
        <end position="105"/>
    </location>
</feature>
<dbReference type="InterPro" id="IPR049848">
    <property type="entry name" value="TapY2-like"/>
</dbReference>
<protein>
    <submittedName>
        <fullName evidence="2">TapY2 family type IVa secretion system protein</fullName>
    </submittedName>
</protein>
<evidence type="ECO:0000313" key="2">
    <source>
        <dbReference type="EMBL" id="XAG79960.1"/>
    </source>
</evidence>
<dbReference type="EMBL" id="CP095354">
    <property type="protein sequence ID" value="XAG79960.1"/>
    <property type="molecule type" value="Genomic_DNA"/>
</dbReference>
<name>A0AAU6V179_UNCXX</name>
<sequence length="105" mass="11945">MMNKLILSLAILLSLPLAAAQPKGQRQDYKCLVETTRAAQEIIRVSWDPAKAELYQRQMPGMKLERIGNRGKRHYVREVFECVPREQAFRSDSGRQLDDSEAGLG</sequence>
<reference evidence="2" key="1">
    <citation type="submission" date="2022-03" db="EMBL/GenBank/DDBJ databases">
        <title>Sea Food Isolates.</title>
        <authorList>
            <person name="Li c."/>
        </authorList>
    </citation>
    <scope>NUCLEOTIDE SEQUENCE</scope>
    <source>
        <strain evidence="2">19NY03SH02</strain>
    </source>
</reference>
<dbReference type="NCBIfam" id="NF038109">
    <property type="entry name" value="tapY2_fam"/>
    <property type="match status" value="1"/>
</dbReference>
<dbReference type="AlphaFoldDB" id="A0AAU6V179"/>
<proteinExistence type="predicted"/>
<accession>A0AAU6V179</accession>
<gene>
    <name evidence="2" type="ORF">MRN14_16075</name>
</gene>
<organism evidence="2">
    <name type="scientific">bacterium 19NY03SH02</name>
    <dbReference type="NCBI Taxonomy" id="2920631"/>
    <lineage>
        <taxon>Bacteria</taxon>
    </lineage>
</organism>
<evidence type="ECO:0000256" key="1">
    <source>
        <dbReference type="SAM" id="SignalP"/>
    </source>
</evidence>
<keyword evidence="1" id="KW-0732">Signal</keyword>
<feature type="signal peptide" evidence="1">
    <location>
        <begin position="1"/>
        <end position="19"/>
    </location>
</feature>